<accession>A0A8S2FCC1</accession>
<evidence type="ECO:0000313" key="1">
    <source>
        <dbReference type="EMBL" id="CAF1422061.1"/>
    </source>
</evidence>
<evidence type="ECO:0000313" key="3">
    <source>
        <dbReference type="Proteomes" id="UP000677228"/>
    </source>
</evidence>
<comment type="caution">
    <text evidence="1">The sequence shown here is derived from an EMBL/GenBank/DDBJ whole genome shotgun (WGS) entry which is preliminary data.</text>
</comment>
<evidence type="ECO:0000313" key="2">
    <source>
        <dbReference type="EMBL" id="CAF4222541.1"/>
    </source>
</evidence>
<sequence>MSITKYVKCGLIQSQIKSALSVDHPNTPLPTTQLSNIISYNRRKNNPEIFSVYDFRKWYNDRKDGSNSSHSTFVSYYSTDNVDNIFVLFITKQIIQQTQFATLLQVGAIYKITCNELPLLVFEAPDADRDTNVSITTMEII</sequence>
<organism evidence="1 3">
    <name type="scientific">Didymodactylos carnosus</name>
    <dbReference type="NCBI Taxonomy" id="1234261"/>
    <lineage>
        <taxon>Eukaryota</taxon>
        <taxon>Metazoa</taxon>
        <taxon>Spiralia</taxon>
        <taxon>Gnathifera</taxon>
        <taxon>Rotifera</taxon>
        <taxon>Eurotatoria</taxon>
        <taxon>Bdelloidea</taxon>
        <taxon>Philodinida</taxon>
        <taxon>Philodinidae</taxon>
        <taxon>Didymodactylos</taxon>
    </lineage>
</organism>
<gene>
    <name evidence="1" type="ORF">OVA965_LOCUS33728</name>
    <name evidence="2" type="ORF">TMI583_LOCUS34627</name>
</gene>
<dbReference type="EMBL" id="CAJOBA010049322">
    <property type="protein sequence ID" value="CAF4222541.1"/>
    <property type="molecule type" value="Genomic_DNA"/>
</dbReference>
<dbReference type="AlphaFoldDB" id="A0A8S2FCC1"/>
<name>A0A8S2FCC1_9BILA</name>
<dbReference type="Proteomes" id="UP000682733">
    <property type="component" value="Unassembled WGS sequence"/>
</dbReference>
<protein>
    <submittedName>
        <fullName evidence="1">Uncharacterized protein</fullName>
    </submittedName>
</protein>
<dbReference type="EMBL" id="CAJNOK010027557">
    <property type="protein sequence ID" value="CAF1422061.1"/>
    <property type="molecule type" value="Genomic_DNA"/>
</dbReference>
<dbReference type="Proteomes" id="UP000677228">
    <property type="component" value="Unassembled WGS sequence"/>
</dbReference>
<proteinExistence type="predicted"/>
<reference evidence="1" key="1">
    <citation type="submission" date="2021-02" db="EMBL/GenBank/DDBJ databases">
        <authorList>
            <person name="Nowell W R."/>
        </authorList>
    </citation>
    <scope>NUCLEOTIDE SEQUENCE</scope>
</reference>